<evidence type="ECO:0000313" key="1">
    <source>
        <dbReference type="EMBL" id="KAF2745159.1"/>
    </source>
</evidence>
<dbReference type="Proteomes" id="UP000799440">
    <property type="component" value="Unassembled WGS sequence"/>
</dbReference>
<gene>
    <name evidence="1" type="ORF">M011DRAFT_460348</name>
</gene>
<accession>A0A6A6V609</accession>
<evidence type="ECO:0000313" key="2">
    <source>
        <dbReference type="Proteomes" id="UP000799440"/>
    </source>
</evidence>
<name>A0A6A6V609_9PLEO</name>
<reference evidence="1" key="1">
    <citation type="journal article" date="2020" name="Stud. Mycol.">
        <title>101 Dothideomycetes genomes: a test case for predicting lifestyles and emergence of pathogens.</title>
        <authorList>
            <person name="Haridas S."/>
            <person name="Albert R."/>
            <person name="Binder M."/>
            <person name="Bloem J."/>
            <person name="Labutti K."/>
            <person name="Salamov A."/>
            <person name="Andreopoulos B."/>
            <person name="Baker S."/>
            <person name="Barry K."/>
            <person name="Bills G."/>
            <person name="Bluhm B."/>
            <person name="Cannon C."/>
            <person name="Castanera R."/>
            <person name="Culley D."/>
            <person name="Daum C."/>
            <person name="Ezra D."/>
            <person name="Gonzalez J."/>
            <person name="Henrissat B."/>
            <person name="Kuo A."/>
            <person name="Liang C."/>
            <person name="Lipzen A."/>
            <person name="Lutzoni F."/>
            <person name="Magnuson J."/>
            <person name="Mondo S."/>
            <person name="Nolan M."/>
            <person name="Ohm R."/>
            <person name="Pangilinan J."/>
            <person name="Park H.-J."/>
            <person name="Ramirez L."/>
            <person name="Alfaro M."/>
            <person name="Sun H."/>
            <person name="Tritt A."/>
            <person name="Yoshinaga Y."/>
            <person name="Zwiers L.-H."/>
            <person name="Turgeon B."/>
            <person name="Goodwin S."/>
            <person name="Spatafora J."/>
            <person name="Crous P."/>
            <person name="Grigoriev I."/>
        </authorList>
    </citation>
    <scope>NUCLEOTIDE SEQUENCE</scope>
    <source>
        <strain evidence="1">CBS 119925</strain>
    </source>
</reference>
<sequence length="311" mass="34323">MEVNQWKRSLDEATRVSCCGGLENVIQMAADAGWLGTRFRRSEQRIAPLSGSKSSARPAMTFIQSMRDVSQAVCTPGSLVQNRRRPAIRALWGLGVLRRAMRANDAAIEQETRKKGTVRAACGVVLLSHASTHPAARLPSAQPIRGSSSCVNMQWRLTDVCRAAPPEAGDGPVCQLALGWLSANTSILRPLLRNSRTVHSDHGLWCTLSQPPQNDAVPTMLQQFAATCHLYQLAVWRVEELPAFRVQKMLDTTEGGNASTNRQPYLVSCWYAEHAEYFPSWNSHRFVYAGTGWVPTGTAQMRKPARQGNIV</sequence>
<proteinExistence type="predicted"/>
<protein>
    <submittedName>
        <fullName evidence="1">Uncharacterized protein</fullName>
    </submittedName>
</protein>
<keyword evidence="2" id="KW-1185">Reference proteome</keyword>
<organism evidence="1 2">
    <name type="scientific">Sporormia fimetaria CBS 119925</name>
    <dbReference type="NCBI Taxonomy" id="1340428"/>
    <lineage>
        <taxon>Eukaryota</taxon>
        <taxon>Fungi</taxon>
        <taxon>Dikarya</taxon>
        <taxon>Ascomycota</taxon>
        <taxon>Pezizomycotina</taxon>
        <taxon>Dothideomycetes</taxon>
        <taxon>Pleosporomycetidae</taxon>
        <taxon>Pleosporales</taxon>
        <taxon>Sporormiaceae</taxon>
        <taxon>Sporormia</taxon>
    </lineage>
</organism>
<dbReference type="EMBL" id="MU006584">
    <property type="protein sequence ID" value="KAF2745159.1"/>
    <property type="molecule type" value="Genomic_DNA"/>
</dbReference>
<dbReference type="AlphaFoldDB" id="A0A6A6V609"/>